<keyword evidence="2" id="KW-1185">Reference proteome</keyword>
<proteinExistence type="predicted"/>
<protein>
    <submittedName>
        <fullName evidence="1">Uncharacterized protein</fullName>
    </submittedName>
</protein>
<dbReference type="EMBL" id="AP019735">
    <property type="protein sequence ID" value="BBL03227.1"/>
    <property type="molecule type" value="Genomic_DNA"/>
</dbReference>
<gene>
    <name evidence="1" type="ORF">A5CBH24_05400</name>
</gene>
<dbReference type="AlphaFoldDB" id="A0A4Y1WR03"/>
<dbReference type="Proteomes" id="UP000318946">
    <property type="component" value="Chromosome"/>
</dbReference>
<dbReference type="KEGG" id="acou:A5CBH24_05400"/>
<sequence length="417" mass="48115">MTATPIEQEYVLEELKHLPVCEIDWPHLMEVNIRSRQTSKPAQYIVKECRKVLDSGLEHNLHIFVNSVEFIAKVIDMAKLTPEQVKVVCSVSGDNSENNQRKLGREYPIGQPSDPVRKINFYTSTCFEGCDLYDENGVTFIVSDGNKSHTLLDISTLFTQICGRLRDSKYKGEIVHVYSTTKYSREVTLDEFVASTKKVLAEAVDYAKEINSLSETAREKTLSKIKYINEQYVRIEDNRLVVDKNLANMDIVNFKICRHIYRTYVNLTDELKKNGYTITRHTFSEIMEKIENKANARVTFKDLFDEYHRLKTTKPFFSLESHEDLCAQIAVKYPLVKQAYDELGTDKVQALKYHVSNIKRELMKRQPAPTEYKIVKMINATFAKLTPIAKSKVKAELQRIYDDLGIKQRAKAADLNK</sequence>
<name>A0A4Y1WR03_9BACT</name>
<accession>A0A4Y1WR03</accession>
<organism evidence="1 2">
    <name type="scientific">Alistipes communis</name>
    <dbReference type="NCBI Taxonomy" id="2585118"/>
    <lineage>
        <taxon>Bacteria</taxon>
        <taxon>Pseudomonadati</taxon>
        <taxon>Bacteroidota</taxon>
        <taxon>Bacteroidia</taxon>
        <taxon>Bacteroidales</taxon>
        <taxon>Rikenellaceae</taxon>
        <taxon>Alistipes</taxon>
    </lineage>
</organism>
<reference evidence="2" key="1">
    <citation type="submission" date="2019-06" db="EMBL/GenBank/DDBJ databases">
        <title>Alistipes onderdonkii subsp. vulgaris subsp. nov., Alistipes dispar sp. nov. and Alistipes communis sp. nov., isolated from human faeces, and creation of Alistipes onderdonkii subsp. onderdonkii subsp. nov.</title>
        <authorList>
            <person name="Sakamoto M."/>
            <person name="Ikeyama N."/>
            <person name="Ogata Y."/>
            <person name="Suda W."/>
            <person name="Iino T."/>
            <person name="Hattori M."/>
            <person name="Ohkuma M."/>
        </authorList>
    </citation>
    <scope>NUCLEOTIDE SEQUENCE [LARGE SCALE GENOMIC DNA]</scope>
    <source>
        <strain evidence="2">5CBH24</strain>
    </source>
</reference>
<evidence type="ECO:0000313" key="1">
    <source>
        <dbReference type="EMBL" id="BBL03227.1"/>
    </source>
</evidence>
<evidence type="ECO:0000313" key="2">
    <source>
        <dbReference type="Proteomes" id="UP000318946"/>
    </source>
</evidence>